<dbReference type="Pfam" id="PF00089">
    <property type="entry name" value="Trypsin"/>
    <property type="match status" value="1"/>
</dbReference>
<dbReference type="Proteomes" id="UP000002499">
    <property type="component" value="Unassembled WGS sequence"/>
</dbReference>
<dbReference type="OrthoDB" id="4915747at2759"/>
<organism evidence="3">
    <name type="scientific">Metarhizium acridum (strain CQMa 102)</name>
    <dbReference type="NCBI Taxonomy" id="655827"/>
    <lineage>
        <taxon>Eukaryota</taxon>
        <taxon>Fungi</taxon>
        <taxon>Dikarya</taxon>
        <taxon>Ascomycota</taxon>
        <taxon>Pezizomycotina</taxon>
        <taxon>Sordariomycetes</taxon>
        <taxon>Hypocreomycetidae</taxon>
        <taxon>Hypocreales</taxon>
        <taxon>Clavicipitaceae</taxon>
        <taxon>Metarhizium</taxon>
    </lineage>
</organism>
<dbReference type="KEGG" id="maw:19246519"/>
<protein>
    <recommendedName>
        <fullName evidence="1">Peptidase S1 domain-containing protein</fullName>
    </recommendedName>
</protein>
<dbReference type="GO" id="GO:0004252">
    <property type="term" value="F:serine-type endopeptidase activity"/>
    <property type="evidence" value="ECO:0007669"/>
    <property type="project" value="InterPro"/>
</dbReference>
<name>E9DX60_METAQ</name>
<dbReference type="HOGENOM" id="CLU_1366527_0_0_1"/>
<gene>
    <name evidence="2" type="ORF">MAC_02208</name>
</gene>
<dbReference type="InterPro" id="IPR043504">
    <property type="entry name" value="Peptidase_S1_PA_chymotrypsin"/>
</dbReference>
<accession>E9DX60</accession>
<evidence type="ECO:0000313" key="2">
    <source>
        <dbReference type="EMBL" id="EFY91618.1"/>
    </source>
</evidence>
<keyword evidence="3" id="KW-1185">Reference proteome</keyword>
<evidence type="ECO:0000259" key="1">
    <source>
        <dbReference type="Pfam" id="PF00089"/>
    </source>
</evidence>
<dbReference type="EMBL" id="GL698480">
    <property type="protein sequence ID" value="EFY91618.1"/>
    <property type="molecule type" value="Genomic_DNA"/>
</dbReference>
<dbReference type="SUPFAM" id="SSF50494">
    <property type="entry name" value="Trypsin-like serine proteases"/>
    <property type="match status" value="1"/>
</dbReference>
<proteinExistence type="predicted"/>
<dbReference type="OMA" id="EVWIRNA"/>
<dbReference type="InParanoid" id="E9DX60"/>
<dbReference type="InterPro" id="IPR009003">
    <property type="entry name" value="Peptidase_S1_PA"/>
</dbReference>
<sequence>MLRKASIPIFTREDCVKLDPESGGRDSVLVVCAGGAGQNVCKYDSGGSLVDQETGQVIGLASLIIPQAGYQLGDMMLCNEAPTLFTRVGSHVRFILENLGASKQPSKQREQSEADKQLQTHCGRSGNEKTCMRAAFRCTGQVEKDAPIRQFLEFVDRMQVCADQDNDTDKCIAKAKECKEKDKLPLGDVAKLAQCAKKDL</sequence>
<reference evidence="2 3" key="1">
    <citation type="journal article" date="2011" name="PLoS Genet.">
        <title>Genome sequencing and comparative transcriptomics of the model entomopathogenic fungi Metarhizium anisopliae and M. acridum.</title>
        <authorList>
            <person name="Gao Q."/>
            <person name="Jin K."/>
            <person name="Ying S.H."/>
            <person name="Zhang Y."/>
            <person name="Xiao G."/>
            <person name="Shang Y."/>
            <person name="Duan Z."/>
            <person name="Hu X."/>
            <person name="Xie X.Q."/>
            <person name="Zhou G."/>
            <person name="Peng G."/>
            <person name="Luo Z."/>
            <person name="Huang W."/>
            <person name="Wang B."/>
            <person name="Fang W."/>
            <person name="Wang S."/>
            <person name="Zhong Y."/>
            <person name="Ma L.J."/>
            <person name="St Leger R.J."/>
            <person name="Zhao G.P."/>
            <person name="Pei Y."/>
            <person name="Feng M.G."/>
            <person name="Xia Y."/>
            <person name="Wang C."/>
        </authorList>
    </citation>
    <scope>NUCLEOTIDE SEQUENCE [LARGE SCALE GENOMIC DNA]</scope>
    <source>
        <strain evidence="2 3">CQMa 102</strain>
    </source>
</reference>
<dbReference type="GeneID" id="19246519"/>
<dbReference type="Gene3D" id="2.40.10.10">
    <property type="entry name" value="Trypsin-like serine proteases"/>
    <property type="match status" value="1"/>
</dbReference>
<evidence type="ECO:0000313" key="3">
    <source>
        <dbReference type="Proteomes" id="UP000002499"/>
    </source>
</evidence>
<feature type="domain" description="Peptidase S1" evidence="1">
    <location>
        <begin position="2"/>
        <end position="67"/>
    </location>
</feature>
<dbReference type="AlphaFoldDB" id="E9DX60"/>
<dbReference type="InterPro" id="IPR001254">
    <property type="entry name" value="Trypsin_dom"/>
</dbReference>
<dbReference type="GO" id="GO:0006508">
    <property type="term" value="P:proteolysis"/>
    <property type="evidence" value="ECO:0007669"/>
    <property type="project" value="InterPro"/>
</dbReference>